<name>A0AAE0JAQ5_9PEZI</name>
<evidence type="ECO:0000313" key="2">
    <source>
        <dbReference type="Proteomes" id="UP001278500"/>
    </source>
</evidence>
<evidence type="ECO:0000313" key="1">
    <source>
        <dbReference type="EMBL" id="KAK3340224.1"/>
    </source>
</evidence>
<reference evidence="1" key="1">
    <citation type="journal article" date="2023" name="Mol. Phylogenet. Evol.">
        <title>Genome-scale phylogeny and comparative genomics of the fungal order Sordariales.</title>
        <authorList>
            <person name="Hensen N."/>
            <person name="Bonometti L."/>
            <person name="Westerberg I."/>
            <person name="Brannstrom I.O."/>
            <person name="Guillou S."/>
            <person name="Cros-Aarteil S."/>
            <person name="Calhoun S."/>
            <person name="Haridas S."/>
            <person name="Kuo A."/>
            <person name="Mondo S."/>
            <person name="Pangilinan J."/>
            <person name="Riley R."/>
            <person name="LaButti K."/>
            <person name="Andreopoulos B."/>
            <person name="Lipzen A."/>
            <person name="Chen C."/>
            <person name="Yan M."/>
            <person name="Daum C."/>
            <person name="Ng V."/>
            <person name="Clum A."/>
            <person name="Steindorff A."/>
            <person name="Ohm R.A."/>
            <person name="Martin F."/>
            <person name="Silar P."/>
            <person name="Natvig D.O."/>
            <person name="Lalanne C."/>
            <person name="Gautier V."/>
            <person name="Ament-Velasquez S.L."/>
            <person name="Kruys A."/>
            <person name="Hutchinson M.I."/>
            <person name="Powell A.J."/>
            <person name="Barry K."/>
            <person name="Miller A.N."/>
            <person name="Grigoriev I.V."/>
            <person name="Debuchy R."/>
            <person name="Gladieux P."/>
            <person name="Hiltunen Thoren M."/>
            <person name="Johannesson H."/>
        </authorList>
    </citation>
    <scope>NUCLEOTIDE SEQUENCE</scope>
    <source>
        <strain evidence="1">CBS 560.94</strain>
    </source>
</reference>
<comment type="caution">
    <text evidence="1">The sequence shown here is derived from an EMBL/GenBank/DDBJ whole genome shotgun (WGS) entry which is preliminary data.</text>
</comment>
<sequence>MVSLLHVTYWTPFDDRDYFWGRALLRQRGLAAILELNRTPKSWSPPKQITPVEPIQKKNPRESLRILLSSPRVGWVGMNVKGQLDEEHKRGLAAEVSVEARRSNRTIPRDEVEDEDMV</sequence>
<keyword evidence="2" id="KW-1185">Reference proteome</keyword>
<dbReference type="GeneID" id="87865551"/>
<accession>A0AAE0JAQ5</accession>
<gene>
    <name evidence="1" type="ORF">B0H65DRAFT_510397</name>
</gene>
<dbReference type="Proteomes" id="UP001278500">
    <property type="component" value="Unassembled WGS sequence"/>
</dbReference>
<dbReference type="EMBL" id="JAUEPP010000006">
    <property type="protein sequence ID" value="KAK3340224.1"/>
    <property type="molecule type" value="Genomic_DNA"/>
</dbReference>
<reference evidence="1" key="2">
    <citation type="submission" date="2023-06" db="EMBL/GenBank/DDBJ databases">
        <authorList>
            <consortium name="Lawrence Berkeley National Laboratory"/>
            <person name="Haridas S."/>
            <person name="Hensen N."/>
            <person name="Bonometti L."/>
            <person name="Westerberg I."/>
            <person name="Brannstrom I.O."/>
            <person name="Guillou S."/>
            <person name="Cros-Aarteil S."/>
            <person name="Calhoun S."/>
            <person name="Kuo A."/>
            <person name="Mondo S."/>
            <person name="Pangilinan J."/>
            <person name="Riley R."/>
            <person name="Labutti K."/>
            <person name="Andreopoulos B."/>
            <person name="Lipzen A."/>
            <person name="Chen C."/>
            <person name="Yanf M."/>
            <person name="Daum C."/>
            <person name="Ng V."/>
            <person name="Clum A."/>
            <person name="Steindorff A."/>
            <person name="Ohm R."/>
            <person name="Martin F."/>
            <person name="Silar P."/>
            <person name="Natvig D."/>
            <person name="Lalanne C."/>
            <person name="Gautier V."/>
            <person name="Ament-Velasquez S.L."/>
            <person name="Kruys A."/>
            <person name="Hutchinson M.I."/>
            <person name="Powell A.J."/>
            <person name="Barry K."/>
            <person name="Miller A.N."/>
            <person name="Grigoriev I.V."/>
            <person name="Debuchy R."/>
            <person name="Gladieux P."/>
            <person name="Thoren M.H."/>
            <person name="Johannesson H."/>
        </authorList>
    </citation>
    <scope>NUCLEOTIDE SEQUENCE</scope>
    <source>
        <strain evidence="1">CBS 560.94</strain>
    </source>
</reference>
<protein>
    <submittedName>
        <fullName evidence="1">Uncharacterized protein</fullName>
    </submittedName>
</protein>
<dbReference type="RefSeq" id="XP_062679166.1">
    <property type="nucleotide sequence ID" value="XM_062828397.1"/>
</dbReference>
<dbReference type="AlphaFoldDB" id="A0AAE0JAQ5"/>
<proteinExistence type="predicted"/>
<organism evidence="1 2">
    <name type="scientific">Neurospora tetraspora</name>
    <dbReference type="NCBI Taxonomy" id="94610"/>
    <lineage>
        <taxon>Eukaryota</taxon>
        <taxon>Fungi</taxon>
        <taxon>Dikarya</taxon>
        <taxon>Ascomycota</taxon>
        <taxon>Pezizomycotina</taxon>
        <taxon>Sordariomycetes</taxon>
        <taxon>Sordariomycetidae</taxon>
        <taxon>Sordariales</taxon>
        <taxon>Sordariaceae</taxon>
        <taxon>Neurospora</taxon>
    </lineage>
</organism>